<keyword evidence="3 6" id="KW-1133">Transmembrane helix</keyword>
<gene>
    <name evidence="8" type="ORF">CRU91_10460</name>
</gene>
<dbReference type="RefSeq" id="WP_113895172.1">
    <property type="nucleotide sequence ID" value="NZ_JANJGA010000019.1"/>
</dbReference>
<evidence type="ECO:0000256" key="4">
    <source>
        <dbReference type="ARBA" id="ARBA00023136"/>
    </source>
</evidence>
<dbReference type="GO" id="GO:0005886">
    <property type="term" value="C:plasma membrane"/>
    <property type="evidence" value="ECO:0007669"/>
    <property type="project" value="InterPro"/>
</dbReference>
<evidence type="ECO:0000256" key="6">
    <source>
        <dbReference type="SAM" id="Phobius"/>
    </source>
</evidence>
<dbReference type="OrthoDB" id="5348023at2"/>
<dbReference type="GO" id="GO:0009306">
    <property type="term" value="P:protein secretion"/>
    <property type="evidence" value="ECO:0007669"/>
    <property type="project" value="InterPro"/>
</dbReference>
<sequence length="916" mass="104760">MKILNILKYLFFTIIAIFFVGFLYLITSKEVTQKIFYYVSLEVPLTYSKVEGSLYSGIKIEDLNYDDMVKAKSFYIKPSLLSLLIKEIYIYDLKIENIILEDKLFINEPKDEEQNSSFDIPFSLFIKNFEANLNDFIYEDKKIDEVNLKTKNLSSNLKDSLNADIFTTIKSNLAFIEASINLDKNNYKLNSKIELKEYINANFLLKANGNLEKVDFDLSSGYLKLKDIDEKLNIQSLSLSGNYDIKNANLEISSLNSNLKYDKIDSNIQAKAKLLNNDLDSLDFDINLQTTIKKSVFEALHKDININSNFNGNLKEIKFTNHLESNQVKIDKEIVKIDATNLDGVLKIDGKDIDIIANTNLKNFGNIKLNSSYKKDSLKLDLNSKIANLKLDSKDLKKFIFDVDIKNLNPNDFYKLDEMIKIDKIAGKIKGEFEENLFLEANLYLNDTFTLNSNFKTKKDDFEAVVKNSVFQANIDKNAENIDIKANIKELKNLEKELTKILEIPALNLSGLIDTKIKISSKDIDFELNSPKISLENESFEKIDVKGKFKDENIILDRLDFSIGKIYDINLSKNFTLLKPAFFNISNFDGNIEFENLTLKTSKEDKNIVLHIATNELALEHSSYASLVLNSKLNINIDEDNKIFVFGNIKANNLKAFYNIPALSISKDRDIIIVSKKDTIIQKDFFVENIALELLIISDDIKYSVKNIDLKTKANLNIKKEFNQAIKIFGSVQGVEGTFTELGKTYEIKDSNINFRGLEPVNPILDIKASTKVDNIEISIVISGTLENPRINLSSNPMMSQKDILSYLIFGTNFSGESKNTQSKQSQASLFLLNELSKDYAKELGVDMIYFQYDPTTQYIETSIGKNIGEKNKVVLKNKSQSGQLIFMRELTKLWNIELGFEEKTQSIDLIYKRRY</sequence>
<protein>
    <recommendedName>
        <fullName evidence="7">Translocation and assembly module TamB C-terminal domain-containing protein</fullName>
    </recommendedName>
</protein>
<name>A0A366MPM5_9BACT</name>
<feature type="transmembrane region" description="Helical" evidence="6">
    <location>
        <begin position="7"/>
        <end position="26"/>
    </location>
</feature>
<evidence type="ECO:0000256" key="3">
    <source>
        <dbReference type="ARBA" id="ARBA00022989"/>
    </source>
</evidence>
<accession>A0A366MPM5</accession>
<dbReference type="AlphaFoldDB" id="A0A366MPM5"/>
<evidence type="ECO:0000313" key="8">
    <source>
        <dbReference type="EMBL" id="RBQ28231.1"/>
    </source>
</evidence>
<comment type="subcellular location">
    <subcellularLocation>
        <location evidence="1">Membrane</location>
        <topology evidence="1">Single-pass membrane protein</topology>
    </subcellularLocation>
</comment>
<dbReference type="PANTHER" id="PTHR36985:SF1">
    <property type="entry name" value="TRANSLOCATION AND ASSEMBLY MODULE SUBUNIT TAMB"/>
    <property type="match status" value="1"/>
</dbReference>
<evidence type="ECO:0000256" key="5">
    <source>
        <dbReference type="SAM" id="Coils"/>
    </source>
</evidence>
<evidence type="ECO:0000313" key="9">
    <source>
        <dbReference type="Proteomes" id="UP000252669"/>
    </source>
</evidence>
<keyword evidence="4 6" id="KW-0472">Membrane</keyword>
<feature type="coiled-coil region" evidence="5">
    <location>
        <begin position="477"/>
        <end position="504"/>
    </location>
</feature>
<reference evidence="8 9" key="1">
    <citation type="submission" date="2017-10" db="EMBL/GenBank/DDBJ databases">
        <title>Genomics of the genus Arcobacter.</title>
        <authorList>
            <person name="Perez-Cataluna A."/>
            <person name="Figueras M.J."/>
        </authorList>
    </citation>
    <scope>NUCLEOTIDE SEQUENCE [LARGE SCALE GENOMIC DNA]</scope>
    <source>
        <strain evidence="8 9">CECT 9230</strain>
    </source>
</reference>
<evidence type="ECO:0000256" key="1">
    <source>
        <dbReference type="ARBA" id="ARBA00004167"/>
    </source>
</evidence>
<dbReference type="PANTHER" id="PTHR36985">
    <property type="entry name" value="TRANSLOCATION AND ASSEMBLY MODULE SUBUNIT TAMB"/>
    <property type="match status" value="1"/>
</dbReference>
<dbReference type="GO" id="GO:0097347">
    <property type="term" value="C:TAM protein secretion complex"/>
    <property type="evidence" value="ECO:0007669"/>
    <property type="project" value="TreeGrafter"/>
</dbReference>
<dbReference type="EMBL" id="PDKB01000020">
    <property type="protein sequence ID" value="RBQ28231.1"/>
    <property type="molecule type" value="Genomic_DNA"/>
</dbReference>
<feature type="domain" description="Translocation and assembly module TamB C-terminal" evidence="7">
    <location>
        <begin position="588"/>
        <end position="916"/>
    </location>
</feature>
<organism evidence="8 9">
    <name type="scientific">Aliarcobacter vitoriensis</name>
    <dbReference type="NCBI Taxonomy" id="2011099"/>
    <lineage>
        <taxon>Bacteria</taxon>
        <taxon>Pseudomonadati</taxon>
        <taxon>Campylobacterota</taxon>
        <taxon>Epsilonproteobacteria</taxon>
        <taxon>Campylobacterales</taxon>
        <taxon>Arcobacteraceae</taxon>
        <taxon>Aliarcobacter</taxon>
    </lineage>
</organism>
<keyword evidence="5" id="KW-0175">Coiled coil</keyword>
<dbReference type="InterPro" id="IPR007452">
    <property type="entry name" value="TamB_C"/>
</dbReference>
<evidence type="ECO:0000256" key="2">
    <source>
        <dbReference type="ARBA" id="ARBA00022692"/>
    </source>
</evidence>
<proteinExistence type="predicted"/>
<dbReference type="Pfam" id="PF04357">
    <property type="entry name" value="TamB"/>
    <property type="match status" value="1"/>
</dbReference>
<dbReference type="Proteomes" id="UP000252669">
    <property type="component" value="Unassembled WGS sequence"/>
</dbReference>
<comment type="caution">
    <text evidence="8">The sequence shown here is derived from an EMBL/GenBank/DDBJ whole genome shotgun (WGS) entry which is preliminary data.</text>
</comment>
<keyword evidence="9" id="KW-1185">Reference proteome</keyword>
<evidence type="ECO:0000259" key="7">
    <source>
        <dbReference type="Pfam" id="PF04357"/>
    </source>
</evidence>
<keyword evidence="2 6" id="KW-0812">Transmembrane</keyword>